<accession>A0A975G199</accession>
<proteinExistence type="predicted"/>
<evidence type="ECO:0000313" key="1">
    <source>
        <dbReference type="EMBL" id="QUD88939.1"/>
    </source>
</evidence>
<protein>
    <recommendedName>
        <fullName evidence="3">AbrB/MazE/SpoVT family DNA-binding domain-containing protein</fullName>
    </recommendedName>
</protein>
<evidence type="ECO:0000313" key="2">
    <source>
        <dbReference type="Proteomes" id="UP000676409"/>
    </source>
</evidence>
<dbReference type="AlphaFoldDB" id="A0A975G199"/>
<gene>
    <name evidence="1" type="ORF">KCG34_03355</name>
</gene>
<dbReference type="KEGG" id="caul:KCG34_03355"/>
<dbReference type="Proteomes" id="UP000676409">
    <property type="component" value="Chromosome"/>
</dbReference>
<organism evidence="1 2">
    <name type="scientific">Phenylobacterium montanum</name>
    <dbReference type="NCBI Taxonomy" id="2823693"/>
    <lineage>
        <taxon>Bacteria</taxon>
        <taxon>Pseudomonadati</taxon>
        <taxon>Pseudomonadota</taxon>
        <taxon>Alphaproteobacteria</taxon>
        <taxon>Caulobacterales</taxon>
        <taxon>Caulobacteraceae</taxon>
        <taxon>Phenylobacterium</taxon>
    </lineage>
</organism>
<reference evidence="1" key="1">
    <citation type="submission" date="2021-04" db="EMBL/GenBank/DDBJ databases">
        <title>The complete genome sequence of Caulobacter sp. S6.</title>
        <authorList>
            <person name="Tang Y."/>
            <person name="Ouyang W."/>
            <person name="Liu Q."/>
            <person name="Huang B."/>
            <person name="Guo Z."/>
            <person name="Lei P."/>
        </authorList>
    </citation>
    <scope>NUCLEOTIDE SEQUENCE</scope>
    <source>
        <strain evidence="1">S6</strain>
    </source>
</reference>
<dbReference type="EMBL" id="CP073078">
    <property type="protein sequence ID" value="QUD88939.1"/>
    <property type="molecule type" value="Genomic_DNA"/>
</dbReference>
<keyword evidence="2" id="KW-1185">Reference proteome</keyword>
<dbReference type="InterPro" id="IPR037914">
    <property type="entry name" value="SpoVT-AbrB_sf"/>
</dbReference>
<name>A0A975G199_9CAUL</name>
<dbReference type="SUPFAM" id="SSF89447">
    <property type="entry name" value="AbrB/MazE/MraZ-like"/>
    <property type="match status" value="1"/>
</dbReference>
<evidence type="ECO:0008006" key="3">
    <source>
        <dbReference type="Google" id="ProtNLM"/>
    </source>
</evidence>
<dbReference type="RefSeq" id="WP_211938989.1">
    <property type="nucleotide sequence ID" value="NZ_CP073078.1"/>
</dbReference>
<sequence length="70" mass="7763">MTTLRVEQLGEGLVIRLPPDSAATLGLHDGDTVTINRSETGEVSLAAPDLDHQLRSDRGRAFLRRYRSPY</sequence>